<dbReference type="AlphaFoldDB" id="A0A2P5BEV3"/>
<accession>A0A2P5BEV3</accession>
<feature type="region of interest" description="Disordered" evidence="1">
    <location>
        <begin position="34"/>
        <end position="53"/>
    </location>
</feature>
<evidence type="ECO:0000313" key="2">
    <source>
        <dbReference type="EMBL" id="PON47317.1"/>
    </source>
</evidence>
<organism evidence="2 3">
    <name type="scientific">Parasponia andersonii</name>
    <name type="common">Sponia andersonii</name>
    <dbReference type="NCBI Taxonomy" id="3476"/>
    <lineage>
        <taxon>Eukaryota</taxon>
        <taxon>Viridiplantae</taxon>
        <taxon>Streptophyta</taxon>
        <taxon>Embryophyta</taxon>
        <taxon>Tracheophyta</taxon>
        <taxon>Spermatophyta</taxon>
        <taxon>Magnoliopsida</taxon>
        <taxon>eudicotyledons</taxon>
        <taxon>Gunneridae</taxon>
        <taxon>Pentapetalae</taxon>
        <taxon>rosids</taxon>
        <taxon>fabids</taxon>
        <taxon>Rosales</taxon>
        <taxon>Cannabaceae</taxon>
        <taxon>Parasponia</taxon>
    </lineage>
</organism>
<keyword evidence="3" id="KW-1185">Reference proteome</keyword>
<comment type="caution">
    <text evidence="2">The sequence shown here is derived from an EMBL/GenBank/DDBJ whole genome shotgun (WGS) entry which is preliminary data.</text>
</comment>
<evidence type="ECO:0000313" key="3">
    <source>
        <dbReference type="Proteomes" id="UP000237105"/>
    </source>
</evidence>
<dbReference type="EMBL" id="JXTB01000296">
    <property type="protein sequence ID" value="PON47317.1"/>
    <property type="molecule type" value="Genomic_DNA"/>
</dbReference>
<reference evidence="3" key="1">
    <citation type="submission" date="2016-06" db="EMBL/GenBank/DDBJ databases">
        <title>Parallel loss of symbiosis genes in relatives of nitrogen-fixing non-legume Parasponia.</title>
        <authorList>
            <person name="Van Velzen R."/>
            <person name="Holmer R."/>
            <person name="Bu F."/>
            <person name="Rutten L."/>
            <person name="Van Zeijl A."/>
            <person name="Liu W."/>
            <person name="Santuari L."/>
            <person name="Cao Q."/>
            <person name="Sharma T."/>
            <person name="Shen D."/>
            <person name="Roswanjaya Y."/>
            <person name="Wardhani T."/>
            <person name="Kalhor M.S."/>
            <person name="Jansen J."/>
            <person name="Van den Hoogen J."/>
            <person name="Gungor B."/>
            <person name="Hartog M."/>
            <person name="Hontelez J."/>
            <person name="Verver J."/>
            <person name="Yang W.-C."/>
            <person name="Schijlen E."/>
            <person name="Repin R."/>
            <person name="Schilthuizen M."/>
            <person name="Schranz E."/>
            <person name="Heidstra R."/>
            <person name="Miyata K."/>
            <person name="Fedorova E."/>
            <person name="Kohlen W."/>
            <person name="Bisseling T."/>
            <person name="Smit S."/>
            <person name="Geurts R."/>
        </authorList>
    </citation>
    <scope>NUCLEOTIDE SEQUENCE [LARGE SCALE GENOMIC DNA]</scope>
    <source>
        <strain evidence="3">cv. WU1-14</strain>
    </source>
</reference>
<sequence>MAPYPFSFVGFYMGNFADHIMMMTGRKLRAVPLSPPPGPIGATPVNQLPPPGY</sequence>
<name>A0A2P5BEV3_PARAD</name>
<protein>
    <submittedName>
        <fullName evidence="2">Uncharacterized protein</fullName>
    </submittedName>
</protein>
<gene>
    <name evidence="2" type="ORF">PanWU01x14_244960</name>
</gene>
<dbReference type="Proteomes" id="UP000237105">
    <property type="component" value="Unassembled WGS sequence"/>
</dbReference>
<proteinExistence type="predicted"/>
<evidence type="ECO:0000256" key="1">
    <source>
        <dbReference type="SAM" id="MobiDB-lite"/>
    </source>
</evidence>